<proteinExistence type="predicted"/>
<dbReference type="InterPro" id="IPR047939">
    <property type="entry name" value="BREX_1_PglX"/>
</dbReference>
<dbReference type="InterPro" id="IPR050953">
    <property type="entry name" value="N4_N6_ade-DNA_methylase"/>
</dbReference>
<comment type="catalytic activity">
    <reaction evidence="5">
        <text>a 2'-deoxyadenosine in DNA + S-adenosyl-L-methionine = an N(6)-methyl-2'-deoxyadenosine in DNA + S-adenosyl-L-homocysteine + H(+)</text>
        <dbReference type="Rhea" id="RHEA:15197"/>
        <dbReference type="Rhea" id="RHEA-COMP:12418"/>
        <dbReference type="Rhea" id="RHEA-COMP:12419"/>
        <dbReference type="ChEBI" id="CHEBI:15378"/>
        <dbReference type="ChEBI" id="CHEBI:57856"/>
        <dbReference type="ChEBI" id="CHEBI:59789"/>
        <dbReference type="ChEBI" id="CHEBI:90615"/>
        <dbReference type="ChEBI" id="CHEBI:90616"/>
        <dbReference type="EC" id="2.1.1.72"/>
    </reaction>
</comment>
<feature type="domain" description="Type II methyltransferase M.TaqI-like" evidence="6">
    <location>
        <begin position="332"/>
        <end position="550"/>
    </location>
</feature>
<dbReference type="Pfam" id="PF07669">
    <property type="entry name" value="Eco57I"/>
    <property type="match status" value="1"/>
</dbReference>
<keyword evidence="4" id="KW-0949">S-adenosyl-L-methionine</keyword>
<dbReference type="GO" id="GO:0006304">
    <property type="term" value="P:DNA modification"/>
    <property type="evidence" value="ECO:0007669"/>
    <property type="project" value="InterPro"/>
</dbReference>
<name>A0A174Z3J1_9FIRM</name>
<dbReference type="NCBIfam" id="NF033452">
    <property type="entry name" value="BREX_1_MTaseX"/>
    <property type="match status" value="1"/>
</dbReference>
<evidence type="ECO:0000256" key="1">
    <source>
        <dbReference type="ARBA" id="ARBA00011900"/>
    </source>
</evidence>
<evidence type="ECO:0000256" key="2">
    <source>
        <dbReference type="ARBA" id="ARBA00022603"/>
    </source>
</evidence>
<reference evidence="7 8" key="1">
    <citation type="submission" date="2015-09" db="EMBL/GenBank/DDBJ databases">
        <authorList>
            <consortium name="Pathogen Informatics"/>
        </authorList>
    </citation>
    <scope>NUCLEOTIDE SEQUENCE [LARGE SCALE GENOMIC DNA]</scope>
    <source>
        <strain evidence="7 8">2789STDY5834875</strain>
    </source>
</reference>
<evidence type="ECO:0000313" key="8">
    <source>
        <dbReference type="Proteomes" id="UP000095621"/>
    </source>
</evidence>
<dbReference type="InterPro" id="IPR011639">
    <property type="entry name" value="MethylTrfase_TaqI-like_dom"/>
</dbReference>
<evidence type="ECO:0000256" key="3">
    <source>
        <dbReference type="ARBA" id="ARBA00022679"/>
    </source>
</evidence>
<dbReference type="OrthoDB" id="32195at2"/>
<keyword evidence="3 7" id="KW-0808">Transferase</keyword>
<dbReference type="AlphaFoldDB" id="A0A174Z3J1"/>
<organism evidence="7 8">
    <name type="scientific">Lachnospira eligens</name>
    <dbReference type="NCBI Taxonomy" id="39485"/>
    <lineage>
        <taxon>Bacteria</taxon>
        <taxon>Bacillati</taxon>
        <taxon>Bacillota</taxon>
        <taxon>Clostridia</taxon>
        <taxon>Lachnospirales</taxon>
        <taxon>Lachnospiraceae</taxon>
        <taxon>Lachnospira</taxon>
    </lineage>
</organism>
<accession>A0A174Z3J1</accession>
<dbReference type="Gene3D" id="3.40.50.150">
    <property type="entry name" value="Vaccinia Virus protein VP39"/>
    <property type="match status" value="1"/>
</dbReference>
<evidence type="ECO:0000256" key="4">
    <source>
        <dbReference type="ARBA" id="ARBA00022691"/>
    </source>
</evidence>
<sequence>MDKNSIKKFAVWARRELITRVSQRAVQYEITEKGYGEYDADSVNGRVMSASEKSQRKALIDQIRAKGYEQVMEEVAYTWFNRFSALRFMEVNGYLPSRTRVFTDDNNNFKPQIITDAIDLTIDGLDMEKVYELKDDARKEEELYKYLLITQCNALSKVLPGMFQKISDYTELLFPDNLLREGSVINQMISMIDEEDWKEQVEIIGWLYQYYISVKHEQVVDVHKKKAVSKENLPAATQIFTTDWVVKYMVENSIGKYYVLTHPTSKIKEKMSFYIESEESISDKNINLESMTFLDSCMGSGHVLAYAFDLYLEMYREQGYTDSEAVRNIISKNLYGIDIDERAYQLASFSIAMKACSVDKRFLKKNIELNLIAIPESDYLHLQLCKQFIDDEYFQECEYIVHLFKNAKEYGSLIKPERRDYEAIYDYLNNYKLSNEPNIEEMLFVDDELPLLKKLVKATIILSQQYNSVCTNPPYHNKYDSALEKFVLDNYRNAKADLYSVFIIRNLEFCKKDGYSGMMTPHGWMFTKSYEEVRRKVIDEKSISTLIHMAKGAFYSEAAVDICSFVLRNHNSEETGTYLRLERFKGDMDVQKDAVLSAINSSECNYRYIRNSLDFHRIEGCPISYWVSERVYRDFELGIPMGKISPARQGMATTNNDRFLRMWTEVSFSKIGYGYANEDESAESGRKFFPYNKGGESRRWYGNNYFVVNFGNHGKELCDYIDVTAAPKFNHKNRVINRQYYFRESITWSDVGEFTSRYCPQGFIFDIKGSSGFPPKDKMLYILGILNSQITRAIIDILNPTISTQVGDMSRIPIIYGNEDIINKTVKTCVDLAKKIWDSHEMSWDFKKHPLLAYNSNSIETCYEQYKEEYSADIKLLHENEILLNKLLFEIYGLTDMIDDYPFEDNDFPELSVESCIKEFISYSIGCMFGRYSLDKEGLVFAGGNINSDDYVSYPIDLDNIIPICDDEYFSDDIVAKFIDFVKKVFGEDKLEENLQFISNAIGGKGSSKDAIRSYFISKFYNDHCAEYSYPRFGQRPIYWLFDSGKNNGFKCLIYMHRYQPDTIARIRTDYVHEQQSRYRTALADIEQRIMGASGSEKVKLDKQKATLQAQITEIGEYEEKIHHLADQMIRIDLDDGVKNNYEIFKDVLAKIK</sequence>
<protein>
    <recommendedName>
        <fullName evidence="1">site-specific DNA-methyltransferase (adenine-specific)</fullName>
        <ecNumber evidence="1">2.1.1.72</ecNumber>
    </recommendedName>
</protein>
<evidence type="ECO:0000313" key="7">
    <source>
        <dbReference type="EMBL" id="CUQ78716.1"/>
    </source>
</evidence>
<dbReference type="RefSeq" id="WP_055216181.1">
    <property type="nucleotide sequence ID" value="NZ_CZBU01000005.1"/>
</dbReference>
<dbReference type="EC" id="2.1.1.72" evidence="1"/>
<evidence type="ECO:0000256" key="5">
    <source>
        <dbReference type="ARBA" id="ARBA00047942"/>
    </source>
</evidence>
<dbReference type="EMBL" id="CZBU01000005">
    <property type="protein sequence ID" value="CUQ78716.1"/>
    <property type="molecule type" value="Genomic_DNA"/>
</dbReference>
<dbReference type="InterPro" id="IPR029063">
    <property type="entry name" value="SAM-dependent_MTases_sf"/>
</dbReference>
<dbReference type="GO" id="GO:0009007">
    <property type="term" value="F:site-specific DNA-methyltransferase (adenine-specific) activity"/>
    <property type="evidence" value="ECO:0007669"/>
    <property type="project" value="UniProtKB-EC"/>
</dbReference>
<gene>
    <name evidence="7" type="ORF">ERS852490_02365</name>
</gene>
<dbReference type="PANTHER" id="PTHR33841">
    <property type="entry name" value="DNA METHYLTRANSFERASE YEEA-RELATED"/>
    <property type="match status" value="1"/>
</dbReference>
<keyword evidence="2 7" id="KW-0489">Methyltransferase</keyword>
<evidence type="ECO:0000259" key="6">
    <source>
        <dbReference type="Pfam" id="PF07669"/>
    </source>
</evidence>
<dbReference type="GO" id="GO:0032259">
    <property type="term" value="P:methylation"/>
    <property type="evidence" value="ECO:0007669"/>
    <property type="project" value="UniProtKB-KW"/>
</dbReference>
<dbReference type="Proteomes" id="UP000095621">
    <property type="component" value="Unassembled WGS sequence"/>
</dbReference>
<dbReference type="SUPFAM" id="SSF53335">
    <property type="entry name" value="S-adenosyl-L-methionine-dependent methyltransferases"/>
    <property type="match status" value="1"/>
</dbReference>
<dbReference type="PANTHER" id="PTHR33841:SF1">
    <property type="entry name" value="DNA METHYLTRANSFERASE A"/>
    <property type="match status" value="1"/>
</dbReference>